<sequence length="84" mass="9513">MKYNVEVIVSYKKGVLDPQSAAISGAISSLGYQNIENLTISKKFNFQISGREKKEVEEQVESLCRKLLANPVIENYQYIIGEEK</sequence>
<comment type="function">
    <text evidence="6">Part of the phosphoribosylformylglycinamidine synthase complex involved in the purines biosynthetic pathway. Catalyzes the ATP-dependent conversion of formylglycinamide ribonucleotide (FGAR) and glutamine to yield formylglycinamidine ribonucleotide (FGAM) and glutamate. The FGAM synthase complex is composed of three subunits. PurQ produces an ammonia molecule by converting glutamine to glutamate. PurL transfers the ammonia molecule to FGAR to form FGAM in an ATP-dependent manner. PurS interacts with PurQ and PurL and is thought to assist in the transfer of the ammonia molecule from PurQ to PurL.</text>
</comment>
<dbReference type="EC" id="6.3.5.3" evidence="6"/>
<dbReference type="EMBL" id="FOIF01000025">
    <property type="protein sequence ID" value="SES96371.1"/>
    <property type="molecule type" value="Genomic_DNA"/>
</dbReference>
<dbReference type="InterPro" id="IPR003850">
    <property type="entry name" value="PurS"/>
</dbReference>
<keyword evidence="2 6" id="KW-0436">Ligase</keyword>
<dbReference type="STRING" id="1120990.SAMN03080614_102512"/>
<dbReference type="PANTHER" id="PTHR34696:SF1">
    <property type="entry name" value="PHOSPHORIBOSYLFORMYLGLYCINAMIDINE SYNTHASE SUBUNIT PURS"/>
    <property type="match status" value="1"/>
</dbReference>
<comment type="subcellular location">
    <subcellularLocation>
        <location evidence="6">Cytoplasm</location>
    </subcellularLocation>
</comment>
<dbReference type="GO" id="GO:0004642">
    <property type="term" value="F:phosphoribosylformylglycinamidine synthase activity"/>
    <property type="evidence" value="ECO:0007669"/>
    <property type="project" value="UniProtKB-UniRule"/>
</dbReference>
<dbReference type="RefSeq" id="WP_091350741.1">
    <property type="nucleotide sequence ID" value="NZ_FOIF01000025.1"/>
</dbReference>
<comment type="pathway">
    <text evidence="6">Purine metabolism; IMP biosynthesis via de novo pathway; 5-amino-1-(5-phospho-D-ribosyl)imidazole from N(2)-formyl-N(1)-(5-phospho-D-ribosyl)glycinamide: step 1/2.</text>
</comment>
<dbReference type="GO" id="GO:0006189">
    <property type="term" value="P:'de novo' IMP biosynthetic process"/>
    <property type="evidence" value="ECO:0007669"/>
    <property type="project" value="UniProtKB-UniRule"/>
</dbReference>
<dbReference type="GO" id="GO:0005737">
    <property type="term" value="C:cytoplasm"/>
    <property type="evidence" value="ECO:0007669"/>
    <property type="project" value="UniProtKB-SubCell"/>
</dbReference>
<dbReference type="UniPathway" id="UPA00074">
    <property type="reaction ID" value="UER00128"/>
</dbReference>
<dbReference type="Gene3D" id="3.30.1280.10">
    <property type="entry name" value="Phosphoribosylformylglycinamidine synthase subunit PurS"/>
    <property type="match status" value="1"/>
</dbReference>
<proteinExistence type="inferred from homology"/>
<keyword evidence="5 6" id="KW-0067">ATP-binding</keyword>
<comment type="catalytic activity">
    <reaction evidence="6">
        <text>N(2)-formyl-N(1)-(5-phospho-beta-D-ribosyl)glycinamide + L-glutamine + ATP + H2O = 2-formamido-N(1)-(5-O-phospho-beta-D-ribosyl)acetamidine + L-glutamate + ADP + phosphate + H(+)</text>
        <dbReference type="Rhea" id="RHEA:17129"/>
        <dbReference type="ChEBI" id="CHEBI:15377"/>
        <dbReference type="ChEBI" id="CHEBI:15378"/>
        <dbReference type="ChEBI" id="CHEBI:29985"/>
        <dbReference type="ChEBI" id="CHEBI:30616"/>
        <dbReference type="ChEBI" id="CHEBI:43474"/>
        <dbReference type="ChEBI" id="CHEBI:58359"/>
        <dbReference type="ChEBI" id="CHEBI:147286"/>
        <dbReference type="ChEBI" id="CHEBI:147287"/>
        <dbReference type="ChEBI" id="CHEBI:456216"/>
        <dbReference type="EC" id="6.3.5.3"/>
    </reaction>
</comment>
<comment type="similarity">
    <text evidence="6">Belongs to the PurS family.</text>
</comment>
<dbReference type="SUPFAM" id="SSF82697">
    <property type="entry name" value="PurS-like"/>
    <property type="match status" value="1"/>
</dbReference>
<keyword evidence="4 6" id="KW-0658">Purine biosynthesis</keyword>
<keyword evidence="1 6" id="KW-0963">Cytoplasm</keyword>
<accession>A0A1I0APZ7</accession>
<evidence type="ECO:0000256" key="4">
    <source>
        <dbReference type="ARBA" id="ARBA00022755"/>
    </source>
</evidence>
<dbReference type="OrthoDB" id="9799101at2"/>
<evidence type="ECO:0000256" key="1">
    <source>
        <dbReference type="ARBA" id="ARBA00022490"/>
    </source>
</evidence>
<protein>
    <recommendedName>
        <fullName evidence="6">Phosphoribosylformylglycinamidine synthase subunit PurS</fullName>
        <shortName evidence="6">FGAM synthase</shortName>
        <ecNumber evidence="6">6.3.5.3</ecNumber>
    </recommendedName>
    <alternativeName>
        <fullName evidence="6">Formylglycinamide ribonucleotide amidotransferase subunit III</fullName>
        <shortName evidence="6">FGAR amidotransferase III</shortName>
        <shortName evidence="6">FGAR-AT III</shortName>
    </alternativeName>
    <alternativeName>
        <fullName evidence="6">Phosphoribosylformylglycinamidine synthase subunit III</fullName>
    </alternativeName>
</protein>
<evidence type="ECO:0000256" key="6">
    <source>
        <dbReference type="HAMAP-Rule" id="MF_01926"/>
    </source>
</evidence>
<evidence type="ECO:0000256" key="2">
    <source>
        <dbReference type="ARBA" id="ARBA00022598"/>
    </source>
</evidence>
<dbReference type="AlphaFoldDB" id="A0A1I0APZ7"/>
<evidence type="ECO:0000313" key="7">
    <source>
        <dbReference type="EMBL" id="SES96371.1"/>
    </source>
</evidence>
<dbReference type="Pfam" id="PF02700">
    <property type="entry name" value="PurS"/>
    <property type="match status" value="1"/>
</dbReference>
<dbReference type="NCBIfam" id="TIGR00302">
    <property type="entry name" value="phosphoribosylformylglycinamidine synthase subunit PurS"/>
    <property type="match status" value="1"/>
</dbReference>
<comment type="subunit">
    <text evidence="6">Part of the FGAM synthase complex composed of 1 PurL, 1 PurQ and 2 PurS subunits.</text>
</comment>
<dbReference type="PANTHER" id="PTHR34696">
    <property type="entry name" value="PHOSPHORIBOSYLFORMYLGLYCINAMIDINE SYNTHASE SUBUNIT PURS"/>
    <property type="match status" value="1"/>
</dbReference>
<keyword evidence="8" id="KW-1185">Reference proteome</keyword>
<name>A0A1I0APZ7_9FIRM</name>
<keyword evidence="3 6" id="KW-0547">Nucleotide-binding</keyword>
<reference evidence="8" key="1">
    <citation type="submission" date="2016-10" db="EMBL/GenBank/DDBJ databases">
        <authorList>
            <person name="Varghese N."/>
            <person name="Submissions S."/>
        </authorList>
    </citation>
    <scope>NUCLEOTIDE SEQUENCE [LARGE SCALE GENOMIC DNA]</scope>
    <source>
        <strain evidence="8">DSM 13577</strain>
    </source>
</reference>
<dbReference type="InterPro" id="IPR036604">
    <property type="entry name" value="PurS-like_sf"/>
</dbReference>
<evidence type="ECO:0000256" key="5">
    <source>
        <dbReference type="ARBA" id="ARBA00022840"/>
    </source>
</evidence>
<gene>
    <name evidence="6" type="primary">purS</name>
    <name evidence="7" type="ORF">SAMN03080614_102512</name>
</gene>
<dbReference type="Proteomes" id="UP000243819">
    <property type="component" value="Unassembled WGS sequence"/>
</dbReference>
<dbReference type="GO" id="GO:0005524">
    <property type="term" value="F:ATP binding"/>
    <property type="evidence" value="ECO:0007669"/>
    <property type="project" value="UniProtKB-UniRule"/>
</dbReference>
<dbReference type="NCBIfam" id="NF004630">
    <property type="entry name" value="PRK05974.1"/>
    <property type="match status" value="1"/>
</dbReference>
<organism evidence="7 8">
    <name type="scientific">Anaerobranca gottschalkii DSM 13577</name>
    <dbReference type="NCBI Taxonomy" id="1120990"/>
    <lineage>
        <taxon>Bacteria</taxon>
        <taxon>Bacillati</taxon>
        <taxon>Bacillota</taxon>
        <taxon>Clostridia</taxon>
        <taxon>Eubacteriales</taxon>
        <taxon>Proteinivoracaceae</taxon>
        <taxon>Anaerobranca</taxon>
    </lineage>
</organism>
<dbReference type="HAMAP" id="MF_01926">
    <property type="entry name" value="PurS"/>
    <property type="match status" value="1"/>
</dbReference>
<evidence type="ECO:0000313" key="8">
    <source>
        <dbReference type="Proteomes" id="UP000243819"/>
    </source>
</evidence>
<evidence type="ECO:0000256" key="3">
    <source>
        <dbReference type="ARBA" id="ARBA00022741"/>
    </source>
</evidence>